<evidence type="ECO:0000313" key="2">
    <source>
        <dbReference type="Proteomes" id="UP000240009"/>
    </source>
</evidence>
<accession>A0A2S8FM35</accession>
<dbReference type="AlphaFoldDB" id="A0A2S8FM35"/>
<dbReference type="EMBL" id="PUIA01000035">
    <property type="protein sequence ID" value="PQO33259.1"/>
    <property type="molecule type" value="Genomic_DNA"/>
</dbReference>
<name>A0A2S8FM35_9BACT</name>
<comment type="caution">
    <text evidence="1">The sequence shown here is derived from an EMBL/GenBank/DDBJ whole genome shotgun (WGS) entry which is preliminary data.</text>
</comment>
<proteinExistence type="predicted"/>
<reference evidence="1 2" key="1">
    <citation type="submission" date="2018-02" db="EMBL/GenBank/DDBJ databases">
        <title>Comparative genomes isolates from brazilian mangrove.</title>
        <authorList>
            <person name="Araujo J.E."/>
            <person name="Taketani R.G."/>
            <person name="Silva M.C.P."/>
            <person name="Loureco M.V."/>
            <person name="Andreote F.D."/>
        </authorList>
    </citation>
    <scope>NUCLEOTIDE SEQUENCE [LARGE SCALE GENOMIC DNA]</scope>
    <source>
        <strain evidence="1 2">HEX-2 MGV</strain>
    </source>
</reference>
<dbReference type="OrthoDB" id="2678365at2"/>
<organism evidence="1 2">
    <name type="scientific">Blastopirellula marina</name>
    <dbReference type="NCBI Taxonomy" id="124"/>
    <lineage>
        <taxon>Bacteria</taxon>
        <taxon>Pseudomonadati</taxon>
        <taxon>Planctomycetota</taxon>
        <taxon>Planctomycetia</taxon>
        <taxon>Pirellulales</taxon>
        <taxon>Pirellulaceae</taxon>
        <taxon>Blastopirellula</taxon>
    </lineage>
</organism>
<dbReference type="RefSeq" id="WP_105352851.1">
    <property type="nucleotide sequence ID" value="NZ_PUIA01000035.1"/>
</dbReference>
<protein>
    <submittedName>
        <fullName evidence="1">Uncharacterized protein</fullName>
    </submittedName>
</protein>
<gene>
    <name evidence="1" type="ORF">C5Y96_10420</name>
</gene>
<dbReference type="Proteomes" id="UP000240009">
    <property type="component" value="Unassembled WGS sequence"/>
</dbReference>
<sequence length="218" mass="24330">MQDHDAKIELARHAGMADDYYENGFLGCLRPYSGIREENFHAVVESLLTVGVHIASSPTIDRRIVEPIQRITTTTRRWGVEEDGMLVRNGLITPDDRLKLRLWVRILEDMLLDLLAGIKPHEAIHAYCEYVAQFGFGGNAEFIVPLLSSAIDADDVGDRIQGYCAAIARLGSIASPVSGALMQARNRNWHWYEPPERCAAEILGYIDQALIAINKSDP</sequence>
<evidence type="ECO:0000313" key="1">
    <source>
        <dbReference type="EMBL" id="PQO33259.1"/>
    </source>
</evidence>